<proteinExistence type="predicted"/>
<accession>A0A5N5XFF5</accession>
<evidence type="ECO:0000313" key="2">
    <source>
        <dbReference type="EMBL" id="KAB8078905.1"/>
    </source>
</evidence>
<dbReference type="PANTHER" id="PTHR36587:SF2">
    <property type="entry name" value="EXPRESSION SITE-ASSOCIATED GENE 3 (ESAG3)-LIKE PROTEIN"/>
    <property type="match status" value="1"/>
</dbReference>
<evidence type="ECO:0000313" key="3">
    <source>
        <dbReference type="Proteomes" id="UP000326565"/>
    </source>
</evidence>
<organism evidence="2 3">
    <name type="scientific">Aspergillus leporis</name>
    <dbReference type="NCBI Taxonomy" id="41062"/>
    <lineage>
        <taxon>Eukaryota</taxon>
        <taxon>Fungi</taxon>
        <taxon>Dikarya</taxon>
        <taxon>Ascomycota</taxon>
        <taxon>Pezizomycotina</taxon>
        <taxon>Eurotiomycetes</taxon>
        <taxon>Eurotiomycetidae</taxon>
        <taxon>Eurotiales</taxon>
        <taxon>Aspergillaceae</taxon>
        <taxon>Aspergillus</taxon>
        <taxon>Aspergillus subgen. Circumdati</taxon>
    </lineage>
</organism>
<dbReference type="AlphaFoldDB" id="A0A5N5XFF5"/>
<dbReference type="PANTHER" id="PTHR36587">
    <property type="entry name" value="EXPRESSION SITE-ASSOCIATED GENE 3 (ESAG3)-LIKE PROTEIN"/>
    <property type="match status" value="1"/>
</dbReference>
<dbReference type="EMBL" id="ML732154">
    <property type="protein sequence ID" value="KAB8078905.1"/>
    <property type="molecule type" value="Genomic_DNA"/>
</dbReference>
<keyword evidence="3" id="KW-1185">Reference proteome</keyword>
<dbReference type="OrthoDB" id="422736at2759"/>
<dbReference type="CDD" id="cd22997">
    <property type="entry name" value="GT_LH"/>
    <property type="match status" value="1"/>
</dbReference>
<name>A0A5N5XFF5_9EURO</name>
<gene>
    <name evidence="2" type="ORF">BDV29DRAFT_120313</name>
</gene>
<protein>
    <submittedName>
        <fullName evidence="2">Uncharacterized protein</fullName>
    </submittedName>
</protein>
<dbReference type="Proteomes" id="UP000326565">
    <property type="component" value="Unassembled WGS sequence"/>
</dbReference>
<evidence type="ECO:0000256" key="1">
    <source>
        <dbReference type="SAM" id="MobiDB-lite"/>
    </source>
</evidence>
<reference evidence="2 3" key="1">
    <citation type="submission" date="2019-04" db="EMBL/GenBank/DDBJ databases">
        <title>Friends and foes A comparative genomics study of 23 Aspergillus species from section Flavi.</title>
        <authorList>
            <consortium name="DOE Joint Genome Institute"/>
            <person name="Kjaerbolling I."/>
            <person name="Vesth T."/>
            <person name="Frisvad J.C."/>
            <person name="Nybo J.L."/>
            <person name="Theobald S."/>
            <person name="Kildgaard S."/>
            <person name="Isbrandt T."/>
            <person name="Kuo A."/>
            <person name="Sato A."/>
            <person name="Lyhne E.K."/>
            <person name="Kogle M.E."/>
            <person name="Wiebenga A."/>
            <person name="Kun R.S."/>
            <person name="Lubbers R.J."/>
            <person name="Makela M.R."/>
            <person name="Barry K."/>
            <person name="Chovatia M."/>
            <person name="Clum A."/>
            <person name="Daum C."/>
            <person name="Haridas S."/>
            <person name="He G."/>
            <person name="LaButti K."/>
            <person name="Lipzen A."/>
            <person name="Mondo S."/>
            <person name="Riley R."/>
            <person name="Salamov A."/>
            <person name="Simmons B.A."/>
            <person name="Magnuson J.K."/>
            <person name="Henrissat B."/>
            <person name="Mortensen U.H."/>
            <person name="Larsen T.O."/>
            <person name="Devries R.P."/>
            <person name="Grigoriev I.V."/>
            <person name="Machida M."/>
            <person name="Baker S.E."/>
            <person name="Andersen M.R."/>
        </authorList>
    </citation>
    <scope>NUCLEOTIDE SEQUENCE [LARGE SCALE GENOMIC DNA]</scope>
    <source>
        <strain evidence="2 3">CBS 151.66</strain>
    </source>
</reference>
<feature type="region of interest" description="Disordered" evidence="1">
    <location>
        <begin position="432"/>
        <end position="457"/>
    </location>
</feature>
<sequence>MATLGVPDGPWVDRYHSAWSTISTQLQQLPHFRLRARPTRALLLTVVASFLLVLLLSHSPDEPAVNYWLKYPSYRSSQDRPENVPIIPQGRPVLTRNDTLPGSLQKNNPSFHLVIPARRKSPTLCRILASAMILNYPPPTFINYGKHLPDGAKEYDALKDRISGIYNFLEHTRHVQDNDFVLIVDGEDFFFQLPPEVLIQRFQNLLKENNAKLQRKYGLVTVEKPSGQGAPETVQKYTQRVLFSASKECCPGLSHDAGCIAVPESSLAPDIYGWKTDHHPQGHLTRPRWIKPGAVIGQVADLKAIYAEILRFVESNRNVRGDYFALTHLYGRQEYVRELERRRTSSPFMEWMYKLIGISEASNMTGLHPRLESGRRYEYGIGVDYESRLFFNMWNSKKDVEWLQYNNISKTSSVQAQHAVPRERRLLLPEDLGPEKLSSPFTQPKVRKSEPLNPPYNATLDSLPNPRARSWHNLPLLTNIHSASVPALVHLDGDPTLRDTWWSKMWYHPWARGLLRKYVRSPSGFDAAQSALLGGQDWWDLRGGKGGIWTDKGEWIEYTEVCMGYERDLFDDGFGKWGKESGDSEEPVYNQFGQLIKGKED</sequence>